<dbReference type="Gene3D" id="2.40.128.520">
    <property type="match status" value="1"/>
</dbReference>
<protein>
    <submittedName>
        <fullName evidence="2">DUF2147 domain-containing protein</fullName>
    </submittedName>
</protein>
<dbReference type="EMBL" id="CP044543">
    <property type="protein sequence ID" value="QFI75500.1"/>
    <property type="molecule type" value="Genomic_DNA"/>
</dbReference>
<dbReference type="Pfam" id="PF09917">
    <property type="entry name" value="DUF2147"/>
    <property type="match status" value="1"/>
</dbReference>
<dbReference type="PANTHER" id="PTHR36919:SF2">
    <property type="entry name" value="BLL6627 PROTEIN"/>
    <property type="match status" value="1"/>
</dbReference>
<sequence length="191" mass="20847">MYNCTVSTSRYSTRLIARSRPSPGLVQHICSTVDGEFFKMKWIPWLSAILFAITTAPAQSASATGEWLVADKSARIAIHACGHRLRGTIAWERVHGLDDQNPDLSKRHRTTLGLPILIGMQSTGLDTWAGRIYNADNGKTYAAKVKLLSPTSLFVEGCVMGILCGGETWTKVREHAEDCPASPPTPPAPKQ</sequence>
<gene>
    <name evidence="2" type="ORF">F8237_25755</name>
</gene>
<dbReference type="PANTHER" id="PTHR36919">
    <property type="entry name" value="BLR1215 PROTEIN"/>
    <property type="match status" value="1"/>
</dbReference>
<dbReference type="InterPro" id="IPR019223">
    <property type="entry name" value="DUF2147"/>
</dbReference>
<accession>A0A5P6PB00</accession>
<dbReference type="KEGG" id="bbet:F8237_25755"/>
<dbReference type="Proteomes" id="UP000325641">
    <property type="component" value="Chromosome"/>
</dbReference>
<evidence type="ECO:0000313" key="2">
    <source>
        <dbReference type="EMBL" id="QFI75500.1"/>
    </source>
</evidence>
<organism evidence="2 3">
    <name type="scientific">Bradyrhizobium betae</name>
    <dbReference type="NCBI Taxonomy" id="244734"/>
    <lineage>
        <taxon>Bacteria</taxon>
        <taxon>Pseudomonadati</taxon>
        <taxon>Pseudomonadota</taxon>
        <taxon>Alphaproteobacteria</taxon>
        <taxon>Hyphomicrobiales</taxon>
        <taxon>Nitrobacteraceae</taxon>
        <taxon>Bradyrhizobium</taxon>
    </lineage>
</organism>
<name>A0A5P6PB00_9BRAD</name>
<dbReference type="AlphaFoldDB" id="A0A5P6PB00"/>
<evidence type="ECO:0000259" key="1">
    <source>
        <dbReference type="Pfam" id="PF09917"/>
    </source>
</evidence>
<feature type="domain" description="DUF2147" evidence="1">
    <location>
        <begin position="65"/>
        <end position="171"/>
    </location>
</feature>
<reference evidence="3" key="1">
    <citation type="submission" date="2019-10" db="EMBL/GenBank/DDBJ databases">
        <title>Complete Genome Sequence of Bradyrhizobium betae type strain PL7HG1T.</title>
        <authorList>
            <person name="Bromfield E.S.P."/>
            <person name="Cloutier S."/>
        </authorList>
    </citation>
    <scope>NUCLEOTIDE SEQUENCE [LARGE SCALE GENOMIC DNA]</scope>
    <source>
        <strain evidence="3">PL7HG1</strain>
    </source>
</reference>
<dbReference type="OrthoDB" id="9811671at2"/>
<evidence type="ECO:0000313" key="3">
    <source>
        <dbReference type="Proteomes" id="UP000325641"/>
    </source>
</evidence>
<proteinExistence type="predicted"/>